<name>A0A9N8HGK6_9STRA</name>
<reference evidence="2" key="1">
    <citation type="submission" date="2020-06" db="EMBL/GenBank/DDBJ databases">
        <authorList>
            <consortium name="Plant Systems Biology data submission"/>
        </authorList>
    </citation>
    <scope>NUCLEOTIDE SEQUENCE</scope>
    <source>
        <strain evidence="2">D6</strain>
    </source>
</reference>
<evidence type="ECO:0000259" key="1">
    <source>
        <dbReference type="PROSITE" id="PS50280"/>
    </source>
</evidence>
<feature type="domain" description="SET" evidence="1">
    <location>
        <begin position="9"/>
        <end position="235"/>
    </location>
</feature>
<dbReference type="AlphaFoldDB" id="A0A9N8HGK6"/>
<dbReference type="PANTHER" id="PTHR47332">
    <property type="entry name" value="SET DOMAIN-CONTAINING PROTEIN 5"/>
    <property type="match status" value="1"/>
</dbReference>
<dbReference type="EMBL" id="CAICTM010000402">
    <property type="protein sequence ID" value="CAB9509728.1"/>
    <property type="molecule type" value="Genomic_DNA"/>
</dbReference>
<evidence type="ECO:0000313" key="3">
    <source>
        <dbReference type="Proteomes" id="UP001153069"/>
    </source>
</evidence>
<dbReference type="InterPro" id="IPR053185">
    <property type="entry name" value="SET_domain_protein"/>
</dbReference>
<dbReference type="OrthoDB" id="265717at2759"/>
<evidence type="ECO:0000313" key="2">
    <source>
        <dbReference type="EMBL" id="CAB9509728.1"/>
    </source>
</evidence>
<dbReference type="PANTHER" id="PTHR47332:SF4">
    <property type="entry name" value="SET DOMAIN-CONTAINING PROTEIN 5"/>
    <property type="match status" value="1"/>
</dbReference>
<proteinExistence type="predicted"/>
<gene>
    <name evidence="2" type="ORF">SEMRO_403_G135570.1</name>
</gene>
<sequence>MSAMVQLLPMMEVVYNRKKATYFKMAHSNLRGTHVVAVNHIQAGAVVLIEKALHIQPTKNHPSLSVDPEYQSLIGILDGGSTSAASSTCSSTAHKDAVGRLAELNATAYVQGSTQKDEIWQLEDSHRQARVGDTVKIHGLASEAGKKLNEQHKSKSKSVLRSIKPCNLKTLGGIMRTNAYHDGSLEANLLFKELCRINHACGDAANVNRTIHQGKVYVVAKRDIADGEELLIDYLPLATELGRDRLELLHNMFNFWCQCSEHQQLA</sequence>
<protein>
    <recommendedName>
        <fullName evidence="1">SET domain-containing protein</fullName>
    </recommendedName>
</protein>
<dbReference type="InterPro" id="IPR046341">
    <property type="entry name" value="SET_dom_sf"/>
</dbReference>
<dbReference type="Pfam" id="PF00856">
    <property type="entry name" value="SET"/>
    <property type="match status" value="1"/>
</dbReference>
<keyword evidence="3" id="KW-1185">Reference proteome</keyword>
<dbReference type="Gene3D" id="2.170.270.10">
    <property type="entry name" value="SET domain"/>
    <property type="match status" value="1"/>
</dbReference>
<dbReference type="Proteomes" id="UP001153069">
    <property type="component" value="Unassembled WGS sequence"/>
</dbReference>
<dbReference type="SMART" id="SM00317">
    <property type="entry name" value="SET"/>
    <property type="match status" value="1"/>
</dbReference>
<organism evidence="2 3">
    <name type="scientific">Seminavis robusta</name>
    <dbReference type="NCBI Taxonomy" id="568900"/>
    <lineage>
        <taxon>Eukaryota</taxon>
        <taxon>Sar</taxon>
        <taxon>Stramenopiles</taxon>
        <taxon>Ochrophyta</taxon>
        <taxon>Bacillariophyta</taxon>
        <taxon>Bacillariophyceae</taxon>
        <taxon>Bacillariophycidae</taxon>
        <taxon>Naviculales</taxon>
        <taxon>Naviculaceae</taxon>
        <taxon>Seminavis</taxon>
    </lineage>
</organism>
<accession>A0A9N8HGK6</accession>
<dbReference type="InterPro" id="IPR001214">
    <property type="entry name" value="SET_dom"/>
</dbReference>
<dbReference type="SUPFAM" id="SSF82199">
    <property type="entry name" value="SET domain"/>
    <property type="match status" value="1"/>
</dbReference>
<comment type="caution">
    <text evidence="2">The sequence shown here is derived from an EMBL/GenBank/DDBJ whole genome shotgun (WGS) entry which is preliminary data.</text>
</comment>
<dbReference type="PROSITE" id="PS50280">
    <property type="entry name" value="SET"/>
    <property type="match status" value="1"/>
</dbReference>